<feature type="non-terminal residue" evidence="1">
    <location>
        <position position="1"/>
    </location>
</feature>
<comment type="caution">
    <text evidence="1">The sequence shown here is derived from an EMBL/GenBank/DDBJ whole genome shotgun (WGS) entry which is preliminary data.</text>
</comment>
<protein>
    <submittedName>
        <fullName evidence="1">10765_t:CDS:1</fullName>
    </submittedName>
</protein>
<feature type="non-terminal residue" evidence="1">
    <location>
        <position position="92"/>
    </location>
</feature>
<reference evidence="1" key="1">
    <citation type="submission" date="2021-06" db="EMBL/GenBank/DDBJ databases">
        <authorList>
            <person name="Kallberg Y."/>
            <person name="Tangrot J."/>
            <person name="Rosling A."/>
        </authorList>
    </citation>
    <scope>NUCLEOTIDE SEQUENCE</scope>
    <source>
        <strain evidence="1">MA461A</strain>
    </source>
</reference>
<dbReference type="EMBL" id="CAJVQC010151635">
    <property type="protein sequence ID" value="CAG8846510.1"/>
    <property type="molecule type" value="Genomic_DNA"/>
</dbReference>
<name>A0ACA9SQN9_9GLOM</name>
<accession>A0ACA9SQN9</accession>
<dbReference type="Proteomes" id="UP000789920">
    <property type="component" value="Unassembled WGS sequence"/>
</dbReference>
<organism evidence="1 2">
    <name type="scientific">Racocetra persica</name>
    <dbReference type="NCBI Taxonomy" id="160502"/>
    <lineage>
        <taxon>Eukaryota</taxon>
        <taxon>Fungi</taxon>
        <taxon>Fungi incertae sedis</taxon>
        <taxon>Mucoromycota</taxon>
        <taxon>Glomeromycotina</taxon>
        <taxon>Glomeromycetes</taxon>
        <taxon>Diversisporales</taxon>
        <taxon>Gigasporaceae</taxon>
        <taxon>Racocetra</taxon>
    </lineage>
</organism>
<evidence type="ECO:0000313" key="2">
    <source>
        <dbReference type="Proteomes" id="UP000789920"/>
    </source>
</evidence>
<evidence type="ECO:0000313" key="1">
    <source>
        <dbReference type="EMBL" id="CAG8846510.1"/>
    </source>
</evidence>
<keyword evidence="2" id="KW-1185">Reference proteome</keyword>
<gene>
    <name evidence="1" type="ORF">RPERSI_LOCUS34178</name>
</gene>
<sequence>KEFMWVDGVVMLTNSLYDREKKQNLPPLYSFQELQKEIEDKNHQLKMLIFLNSMRTAHEAIDAFALARVTITSHHMDRKKADIAELHDDFVD</sequence>
<proteinExistence type="predicted"/>